<reference evidence="2 3" key="1">
    <citation type="submission" date="2015-01" db="EMBL/GenBank/DDBJ databases">
        <title>The Genome Sequence of Fonsecaea multimorphosa CBS 102226.</title>
        <authorList>
            <consortium name="The Broad Institute Genomics Platform"/>
            <person name="Cuomo C."/>
            <person name="de Hoog S."/>
            <person name="Gorbushina A."/>
            <person name="Stielow B."/>
            <person name="Teixiera M."/>
            <person name="Abouelleil A."/>
            <person name="Chapman S.B."/>
            <person name="Priest M."/>
            <person name="Young S.K."/>
            <person name="Wortman J."/>
            <person name="Nusbaum C."/>
            <person name="Birren B."/>
        </authorList>
    </citation>
    <scope>NUCLEOTIDE SEQUENCE [LARGE SCALE GENOMIC DNA]</scope>
    <source>
        <strain evidence="2 3">CBS 102226</strain>
    </source>
</reference>
<feature type="region of interest" description="Disordered" evidence="1">
    <location>
        <begin position="229"/>
        <end position="251"/>
    </location>
</feature>
<sequence length="341" mass="38962">MASNQEKLDKPIAAGIVQGEKNDNPLVFSSPEPSTQDSSRHGDKEHQAQEEHPSPQQPILEETSKDFTTMPPGPAPEPFPEQNLPRPTSEFTNEFMNPAADKIPKESILALFPNEEAWKIQSTTARENSRLHRKAVMAQVLHLSCLKNCVLPELLHRGNLLAQATTFPSSVITQSIIDNQRAWITWAVSLNETITNVLKQINWLDLLEAEYVAADPLWTSFWRLHQEEVEQQQKPASADPPSADQEMPPPSATATMLELEEIYVRLANHNRRRLFLQMKMMDGRDWVARLFEELPPWIEWEEAVRAMLNAEAGRRYQDDESGQEQESGFVEEMEDEEEFEL</sequence>
<evidence type="ECO:0000313" key="2">
    <source>
        <dbReference type="EMBL" id="KIX93329.1"/>
    </source>
</evidence>
<dbReference type="GeneID" id="27716718"/>
<accession>A0A0D2JSD0</accession>
<dbReference type="OrthoDB" id="4150178at2759"/>
<dbReference type="Proteomes" id="UP000053411">
    <property type="component" value="Unassembled WGS sequence"/>
</dbReference>
<dbReference type="AlphaFoldDB" id="A0A0D2JSD0"/>
<keyword evidence="3" id="KW-1185">Reference proteome</keyword>
<feature type="compositionally biased region" description="Acidic residues" evidence="1">
    <location>
        <begin position="319"/>
        <end position="341"/>
    </location>
</feature>
<proteinExistence type="predicted"/>
<gene>
    <name evidence="2" type="ORF">Z520_10972</name>
</gene>
<feature type="compositionally biased region" description="Basic and acidic residues" evidence="1">
    <location>
        <begin position="38"/>
        <end position="53"/>
    </location>
</feature>
<dbReference type="VEuPathDB" id="FungiDB:Z520_10972"/>
<dbReference type="EMBL" id="KN848095">
    <property type="protein sequence ID" value="KIX93329.1"/>
    <property type="molecule type" value="Genomic_DNA"/>
</dbReference>
<protein>
    <submittedName>
        <fullName evidence="2">Uncharacterized protein</fullName>
    </submittedName>
</protein>
<feature type="region of interest" description="Disordered" evidence="1">
    <location>
        <begin position="1"/>
        <end position="91"/>
    </location>
</feature>
<organism evidence="2 3">
    <name type="scientific">Fonsecaea multimorphosa CBS 102226</name>
    <dbReference type="NCBI Taxonomy" id="1442371"/>
    <lineage>
        <taxon>Eukaryota</taxon>
        <taxon>Fungi</taxon>
        <taxon>Dikarya</taxon>
        <taxon>Ascomycota</taxon>
        <taxon>Pezizomycotina</taxon>
        <taxon>Eurotiomycetes</taxon>
        <taxon>Chaetothyriomycetidae</taxon>
        <taxon>Chaetothyriales</taxon>
        <taxon>Herpotrichiellaceae</taxon>
        <taxon>Fonsecaea</taxon>
    </lineage>
</organism>
<evidence type="ECO:0000313" key="3">
    <source>
        <dbReference type="Proteomes" id="UP000053411"/>
    </source>
</evidence>
<evidence type="ECO:0000256" key="1">
    <source>
        <dbReference type="SAM" id="MobiDB-lite"/>
    </source>
</evidence>
<feature type="region of interest" description="Disordered" evidence="1">
    <location>
        <begin position="314"/>
        <end position="341"/>
    </location>
</feature>
<dbReference type="RefSeq" id="XP_016627452.1">
    <property type="nucleotide sequence ID" value="XM_016781463.1"/>
</dbReference>
<name>A0A0D2JSD0_9EURO</name>
<feature type="compositionally biased region" description="Basic and acidic residues" evidence="1">
    <location>
        <begin position="1"/>
        <end position="10"/>
    </location>
</feature>